<feature type="compositionally biased region" description="Low complexity" evidence="7">
    <location>
        <begin position="93"/>
        <end position="103"/>
    </location>
</feature>
<feature type="domain" description="U1-type" evidence="8">
    <location>
        <begin position="35"/>
        <end position="69"/>
    </location>
</feature>
<evidence type="ECO:0000256" key="4">
    <source>
        <dbReference type="ARBA" id="ARBA00022833"/>
    </source>
</evidence>
<dbReference type="InterPro" id="IPR013087">
    <property type="entry name" value="Znf_C2H2_type"/>
</dbReference>
<keyword evidence="4" id="KW-0862">Zinc</keyword>
<evidence type="ECO:0000256" key="1">
    <source>
        <dbReference type="ARBA" id="ARBA00004123"/>
    </source>
</evidence>
<keyword evidence="10" id="KW-1185">Reference proteome</keyword>
<keyword evidence="6" id="KW-0539">Nucleus</keyword>
<dbReference type="SUPFAM" id="SSF57667">
    <property type="entry name" value="beta-beta-alpha zinc fingers"/>
    <property type="match status" value="1"/>
</dbReference>
<dbReference type="GO" id="GO:0033260">
    <property type="term" value="P:nuclear DNA replication"/>
    <property type="evidence" value="ECO:0007669"/>
    <property type="project" value="TreeGrafter"/>
</dbReference>
<dbReference type="GO" id="GO:0033314">
    <property type="term" value="P:mitotic DNA replication checkpoint signaling"/>
    <property type="evidence" value="ECO:0007669"/>
    <property type="project" value="TreeGrafter"/>
</dbReference>
<proteinExistence type="predicted"/>
<dbReference type="Pfam" id="PF12874">
    <property type="entry name" value="zf-met"/>
    <property type="match status" value="1"/>
</dbReference>
<dbReference type="PANTHER" id="PTHR13278">
    <property type="entry name" value="ZINC FINGER PROTEIN 830"/>
    <property type="match status" value="1"/>
</dbReference>
<evidence type="ECO:0000256" key="2">
    <source>
        <dbReference type="ARBA" id="ARBA00022723"/>
    </source>
</evidence>
<accession>A0A152A6V9</accession>
<evidence type="ECO:0000256" key="6">
    <source>
        <dbReference type="ARBA" id="ARBA00023242"/>
    </source>
</evidence>
<sequence>MSNKNELKELMKKAKLEKSSVATQINSPYARYNQQQQLECSLCNMKVTNESMWNMHCNSKKHKDILSEHQQKQQHTKRKLDSELMKPPSLPSNNQTLRNNNNNENEEKLNKKLKLETTTPPQNKTTTIPTTTETVQTKNEVEMNFDQEMEMFNNEINNIDKELEVEIQKRIKRQIQQESLEKNNNKNSKESEQGDLIDSNELIDQIDDQEQRSLNSKIELLESIRFKTKSHFDQLLSQKSKSNSNNSSNSQFVDETLDDIEDDDSSLDFVFYMNKK</sequence>
<evidence type="ECO:0000313" key="10">
    <source>
        <dbReference type="Proteomes" id="UP000076078"/>
    </source>
</evidence>
<dbReference type="InterPro" id="IPR003604">
    <property type="entry name" value="Matrin/U1-like-C_Znf_C2H2"/>
</dbReference>
<feature type="compositionally biased region" description="Low complexity" evidence="7">
    <location>
        <begin position="116"/>
        <end position="137"/>
    </location>
</feature>
<dbReference type="OrthoDB" id="77607at2759"/>
<evidence type="ECO:0000256" key="3">
    <source>
        <dbReference type="ARBA" id="ARBA00022771"/>
    </source>
</evidence>
<dbReference type="GO" id="GO:0008270">
    <property type="term" value="F:zinc ion binding"/>
    <property type="evidence" value="ECO:0007669"/>
    <property type="project" value="UniProtKB-KW"/>
</dbReference>
<dbReference type="AlphaFoldDB" id="A0A152A6V9"/>
<dbReference type="GO" id="GO:0051301">
    <property type="term" value="P:cell division"/>
    <property type="evidence" value="ECO:0007669"/>
    <property type="project" value="UniProtKB-KW"/>
</dbReference>
<evidence type="ECO:0000259" key="8">
    <source>
        <dbReference type="SMART" id="SM00451"/>
    </source>
</evidence>
<feature type="compositionally biased region" description="Basic and acidic residues" evidence="7">
    <location>
        <begin position="179"/>
        <end position="192"/>
    </location>
</feature>
<dbReference type="PANTHER" id="PTHR13278:SF0">
    <property type="entry name" value="ZINC FINGER PROTEIN 830"/>
    <property type="match status" value="1"/>
</dbReference>
<dbReference type="STRING" id="361077.A0A152A6V9"/>
<organism evidence="9 10">
    <name type="scientific">Tieghemostelium lacteum</name>
    <name type="common">Slime mold</name>
    <name type="synonym">Dictyostelium lacteum</name>
    <dbReference type="NCBI Taxonomy" id="361077"/>
    <lineage>
        <taxon>Eukaryota</taxon>
        <taxon>Amoebozoa</taxon>
        <taxon>Evosea</taxon>
        <taxon>Eumycetozoa</taxon>
        <taxon>Dictyostelia</taxon>
        <taxon>Dictyosteliales</taxon>
        <taxon>Raperosteliaceae</taxon>
        <taxon>Tieghemostelium</taxon>
    </lineage>
</organism>
<evidence type="ECO:0000256" key="7">
    <source>
        <dbReference type="SAM" id="MobiDB-lite"/>
    </source>
</evidence>
<feature type="region of interest" description="Disordered" evidence="7">
    <location>
        <begin position="63"/>
        <end position="137"/>
    </location>
</feature>
<keyword evidence="3" id="KW-0863">Zinc-finger</keyword>
<dbReference type="InterPro" id="IPR036236">
    <property type="entry name" value="Znf_C2H2_sf"/>
</dbReference>
<name>A0A152A6V9_TIELA</name>
<dbReference type="GO" id="GO:0005694">
    <property type="term" value="C:chromosome"/>
    <property type="evidence" value="ECO:0007669"/>
    <property type="project" value="UniProtKB-SubCell"/>
</dbReference>
<dbReference type="GO" id="GO:0016607">
    <property type="term" value="C:nuclear speck"/>
    <property type="evidence" value="ECO:0007669"/>
    <property type="project" value="UniProtKB-SubCell"/>
</dbReference>
<keyword evidence="5" id="KW-0175">Coiled coil</keyword>
<feature type="compositionally biased region" description="Basic and acidic residues" evidence="7">
    <location>
        <begin position="105"/>
        <end position="115"/>
    </location>
</feature>
<reference evidence="9 10" key="1">
    <citation type="submission" date="2015-12" db="EMBL/GenBank/DDBJ databases">
        <title>Dictyostelia acquired genes for synthesis and detection of signals that induce cell-type specialization by lateral gene transfer from prokaryotes.</title>
        <authorList>
            <person name="Gloeckner G."/>
            <person name="Schaap P."/>
        </authorList>
    </citation>
    <scope>NUCLEOTIDE SEQUENCE [LARGE SCALE GENOMIC DNA]</scope>
    <source>
        <strain evidence="9 10">TK</strain>
    </source>
</reference>
<dbReference type="GO" id="GO:0044773">
    <property type="term" value="P:mitotic DNA damage checkpoint signaling"/>
    <property type="evidence" value="ECO:0007669"/>
    <property type="project" value="TreeGrafter"/>
</dbReference>
<dbReference type="GO" id="GO:0003676">
    <property type="term" value="F:nucleic acid binding"/>
    <property type="evidence" value="ECO:0007669"/>
    <property type="project" value="InterPro"/>
</dbReference>
<protein>
    <submittedName>
        <fullName evidence="9">RING zinc finger-containing protein</fullName>
    </submittedName>
</protein>
<keyword evidence="2" id="KW-0479">Metal-binding</keyword>
<gene>
    <name evidence="9" type="ORF">DLAC_00754</name>
</gene>
<dbReference type="Gene3D" id="3.30.160.60">
    <property type="entry name" value="Classic Zinc Finger"/>
    <property type="match status" value="1"/>
</dbReference>
<dbReference type="InParanoid" id="A0A152A6V9"/>
<comment type="caution">
    <text evidence="9">The sequence shown here is derived from an EMBL/GenBank/DDBJ whole genome shotgun (WGS) entry which is preliminary data.</text>
</comment>
<dbReference type="GO" id="GO:0005681">
    <property type="term" value="C:spliceosomal complex"/>
    <property type="evidence" value="ECO:0007669"/>
    <property type="project" value="InterPro"/>
</dbReference>
<feature type="region of interest" description="Disordered" evidence="7">
    <location>
        <begin position="178"/>
        <end position="200"/>
    </location>
</feature>
<evidence type="ECO:0000256" key="5">
    <source>
        <dbReference type="ARBA" id="ARBA00023054"/>
    </source>
</evidence>
<evidence type="ECO:0000313" key="9">
    <source>
        <dbReference type="EMBL" id="KYR01963.1"/>
    </source>
</evidence>
<dbReference type="SMART" id="SM00451">
    <property type="entry name" value="ZnF_U1"/>
    <property type="match status" value="1"/>
</dbReference>
<dbReference type="Proteomes" id="UP000076078">
    <property type="component" value="Unassembled WGS sequence"/>
</dbReference>
<dbReference type="EMBL" id="LODT01000004">
    <property type="protein sequence ID" value="KYR01963.1"/>
    <property type="molecule type" value="Genomic_DNA"/>
</dbReference>
<comment type="subcellular location">
    <subcellularLocation>
        <location evidence="1">Nucleus</location>
    </subcellularLocation>
</comment>
<dbReference type="InterPro" id="IPR040050">
    <property type="entry name" value="ZNF830-like"/>
</dbReference>